<protein>
    <submittedName>
        <fullName evidence="2">Uncharacterized protein</fullName>
    </submittedName>
</protein>
<dbReference type="AlphaFoldDB" id="A0A0D9XIV7"/>
<evidence type="ECO:0000313" key="2">
    <source>
        <dbReference type="EnsemblPlants" id="LPERR10G04860.1"/>
    </source>
</evidence>
<proteinExistence type="predicted"/>
<dbReference type="HOGENOM" id="CLU_2577298_0_0_1"/>
<dbReference type="Gramene" id="LPERR10G04860.1">
    <property type="protein sequence ID" value="LPERR10G04860.1"/>
    <property type="gene ID" value="LPERR10G04860"/>
</dbReference>
<evidence type="ECO:0000313" key="3">
    <source>
        <dbReference type="Proteomes" id="UP000032180"/>
    </source>
</evidence>
<reference evidence="2 3" key="1">
    <citation type="submission" date="2012-08" db="EMBL/GenBank/DDBJ databases">
        <title>Oryza genome evolution.</title>
        <authorList>
            <person name="Wing R.A."/>
        </authorList>
    </citation>
    <scope>NUCLEOTIDE SEQUENCE</scope>
</reference>
<sequence length="81" mass="9097">MDSRALRGQLPMGVGSNSRRYGGGSGFSWMEGCTACYESITGIMRKLFYSAILDKKPIKGKMERLEKVYRVTVVKTVDRVK</sequence>
<accession>A0A0D9XIV7</accession>
<dbReference type="Proteomes" id="UP000032180">
    <property type="component" value="Chromosome 10"/>
</dbReference>
<feature type="region of interest" description="Disordered" evidence="1">
    <location>
        <begin position="1"/>
        <end position="22"/>
    </location>
</feature>
<organism evidence="2 3">
    <name type="scientific">Leersia perrieri</name>
    <dbReference type="NCBI Taxonomy" id="77586"/>
    <lineage>
        <taxon>Eukaryota</taxon>
        <taxon>Viridiplantae</taxon>
        <taxon>Streptophyta</taxon>
        <taxon>Embryophyta</taxon>
        <taxon>Tracheophyta</taxon>
        <taxon>Spermatophyta</taxon>
        <taxon>Magnoliopsida</taxon>
        <taxon>Liliopsida</taxon>
        <taxon>Poales</taxon>
        <taxon>Poaceae</taxon>
        <taxon>BOP clade</taxon>
        <taxon>Oryzoideae</taxon>
        <taxon>Oryzeae</taxon>
        <taxon>Oryzinae</taxon>
        <taxon>Leersia</taxon>
    </lineage>
</organism>
<keyword evidence="3" id="KW-1185">Reference proteome</keyword>
<reference evidence="2" key="3">
    <citation type="submission" date="2015-04" db="UniProtKB">
        <authorList>
            <consortium name="EnsemblPlants"/>
        </authorList>
    </citation>
    <scope>IDENTIFICATION</scope>
</reference>
<dbReference type="EnsemblPlants" id="LPERR10G04860.1">
    <property type="protein sequence ID" value="LPERR10G04860.1"/>
    <property type="gene ID" value="LPERR10G04860"/>
</dbReference>
<evidence type="ECO:0000256" key="1">
    <source>
        <dbReference type="SAM" id="MobiDB-lite"/>
    </source>
</evidence>
<name>A0A0D9XIV7_9ORYZ</name>
<reference evidence="3" key="2">
    <citation type="submission" date="2013-12" db="EMBL/GenBank/DDBJ databases">
        <authorList>
            <person name="Yu Y."/>
            <person name="Lee S."/>
            <person name="de Baynast K."/>
            <person name="Wissotski M."/>
            <person name="Liu L."/>
            <person name="Talag J."/>
            <person name="Goicoechea J."/>
            <person name="Angelova A."/>
            <person name="Jetty R."/>
            <person name="Kudrna D."/>
            <person name="Golser W."/>
            <person name="Rivera L."/>
            <person name="Zhang J."/>
            <person name="Wing R."/>
        </authorList>
    </citation>
    <scope>NUCLEOTIDE SEQUENCE</scope>
</reference>